<comment type="caution">
    <text evidence="3">The sequence shown here is derived from an EMBL/GenBank/DDBJ whole genome shotgun (WGS) entry which is preliminary data.</text>
</comment>
<feature type="signal peptide" evidence="1">
    <location>
        <begin position="1"/>
        <end position="23"/>
    </location>
</feature>
<sequence>MTLRYPQVLLLLCALTALPPALAADTLKLDTPVGGWRSGAPGGEGENYSQTVNYPASSVNTPPGQASTARISGQIKGTPKDTGEPGKLIVNGVSLPLKLDEEGRFDRPFSFPNGSNSVEVRSADGQQRHRTQFLNTSGGATPAKLRVLLTWDSDGTDLDLHLITPDGAHIWYGDRVAPNGAALDVDVTTGYGPEISSMPAPIKGQYLVYVNYYGGGYRNQEDSEEGEEGEGGGGQVEQAQQALTTAQVTIITQEGTPSEKMETFVVPMRAVGELTLVKSFSYP</sequence>
<reference evidence="3" key="1">
    <citation type="journal article" date="2012" name="PLoS Genet.">
        <title>Comparative Genomics of Plant-Associated Pseudomonas spp.: Insights into Diversity and Inheritance of Traits Involved in Multitrophic Interactions.</title>
        <authorList>
            <person name="Loper J.E."/>
            <person name="Hassan K.A."/>
            <person name="Mavrodi D.V."/>
            <person name="Davis E.W.II."/>
            <person name="Lim C.K."/>
            <person name="Shaffer B.T."/>
            <person name="Elbourne L.D."/>
            <person name="Stockwell V.O."/>
            <person name="Hartney S.L."/>
            <person name="Breakwell K."/>
            <person name="Henkels M.D."/>
            <person name="Tetu S.G."/>
            <person name="Rangel L.I."/>
            <person name="Kidarsa T.A."/>
            <person name="Wilson N.L."/>
            <person name="van de Mortel J.E."/>
            <person name="Song C."/>
            <person name="Blumhagen R."/>
            <person name="Radune D."/>
            <person name="Hostetler J.B."/>
            <person name="Brinkac L.M."/>
            <person name="Durkin A.S."/>
            <person name="Kluepfel D.A."/>
            <person name="Wechter W.P."/>
            <person name="Anderson A.J."/>
            <person name="Kim Y.C."/>
            <person name="Pierson L.S.III."/>
            <person name="Pierson E.A."/>
            <person name="Lindow S.E."/>
            <person name="Kobayashi D.Y."/>
            <person name="Raaijmakers J.M."/>
            <person name="Weller D.M."/>
            <person name="Thomashow L.S."/>
            <person name="Allen A.E."/>
            <person name="Paulsen I.T."/>
        </authorList>
    </citation>
    <scope>NUCLEOTIDE SEQUENCE [LARGE SCALE GENOMIC DNA]</scope>
    <source>
        <strain evidence="3">Q2-87</strain>
    </source>
</reference>
<dbReference type="InterPro" id="IPR019220">
    <property type="entry name" value="DUF2135"/>
</dbReference>
<evidence type="ECO:0000259" key="2">
    <source>
        <dbReference type="Pfam" id="PF09906"/>
    </source>
</evidence>
<accession>J2MVH5</accession>
<dbReference type="Gene3D" id="2.60.120.380">
    <property type="match status" value="1"/>
</dbReference>
<dbReference type="eggNOG" id="COG4676">
    <property type="taxonomic scope" value="Bacteria"/>
</dbReference>
<evidence type="ECO:0000256" key="1">
    <source>
        <dbReference type="SAM" id="SignalP"/>
    </source>
</evidence>
<dbReference type="AlphaFoldDB" id="J2MVH5"/>
<dbReference type="HOGENOM" id="CLU_081783_0_0_6"/>
<dbReference type="RefSeq" id="WP_003185903.1">
    <property type="nucleotide sequence ID" value="NZ_CM001558.1"/>
</dbReference>
<feature type="domain" description="DUF2135" evidence="2">
    <location>
        <begin position="201"/>
        <end position="268"/>
    </location>
</feature>
<protein>
    <recommendedName>
        <fullName evidence="2">DUF2135 domain-containing protein</fullName>
    </recommendedName>
</protein>
<keyword evidence="1" id="KW-0732">Signal</keyword>
<dbReference type="Proteomes" id="UP000007289">
    <property type="component" value="Chromosome"/>
</dbReference>
<proteinExistence type="predicted"/>
<dbReference type="PIRSF" id="PIRSF012281">
    <property type="entry name" value="UCP012281"/>
    <property type="match status" value="1"/>
</dbReference>
<dbReference type="Pfam" id="PF09906">
    <property type="entry name" value="DUF2135"/>
    <property type="match status" value="1"/>
</dbReference>
<gene>
    <name evidence="3" type="ORF">PflQ2_4893</name>
</gene>
<dbReference type="EMBL" id="AGBM01000001">
    <property type="protein sequence ID" value="EJL05152.1"/>
    <property type="molecule type" value="Genomic_DNA"/>
</dbReference>
<dbReference type="InterPro" id="IPR012039">
    <property type="entry name" value="UCP012281"/>
</dbReference>
<name>J2MVH5_PSEFQ</name>
<dbReference type="PATRIC" id="fig|1038922.3.peg.623"/>
<organism evidence="3">
    <name type="scientific">Pseudomonas fluorescens (strain Q2-87)</name>
    <dbReference type="NCBI Taxonomy" id="1038922"/>
    <lineage>
        <taxon>Bacteria</taxon>
        <taxon>Pseudomonadati</taxon>
        <taxon>Pseudomonadota</taxon>
        <taxon>Gammaproteobacteria</taxon>
        <taxon>Pseudomonadales</taxon>
        <taxon>Pseudomonadaceae</taxon>
        <taxon>Pseudomonas</taxon>
    </lineage>
</organism>
<feature type="chain" id="PRO_5003752528" description="DUF2135 domain-containing protein" evidence="1">
    <location>
        <begin position="24"/>
        <end position="283"/>
    </location>
</feature>
<evidence type="ECO:0000313" key="3">
    <source>
        <dbReference type="EMBL" id="EJL05152.1"/>
    </source>
</evidence>